<dbReference type="SMART" id="SM00827">
    <property type="entry name" value="PKS_AT"/>
    <property type="match status" value="1"/>
</dbReference>
<dbReference type="SUPFAM" id="SSF53901">
    <property type="entry name" value="Thiolase-like"/>
    <property type="match status" value="1"/>
</dbReference>
<evidence type="ECO:0000256" key="4">
    <source>
        <dbReference type="PROSITE-ProRule" id="PRU01363"/>
    </source>
</evidence>
<dbReference type="GO" id="GO:0006633">
    <property type="term" value="P:fatty acid biosynthetic process"/>
    <property type="evidence" value="ECO:0007669"/>
    <property type="project" value="InterPro"/>
</dbReference>
<dbReference type="PANTHER" id="PTHR45681:SF6">
    <property type="entry name" value="POLYKETIDE SYNTHASE 37"/>
    <property type="match status" value="1"/>
</dbReference>
<evidence type="ECO:0000313" key="8">
    <source>
        <dbReference type="EMBL" id="KAK2141939.1"/>
    </source>
</evidence>
<dbReference type="InterPro" id="IPR016039">
    <property type="entry name" value="Thiolase-like"/>
</dbReference>
<dbReference type="InterPro" id="IPR016036">
    <property type="entry name" value="Malonyl_transacylase_ACP-bd"/>
</dbReference>
<dbReference type="GO" id="GO:0004315">
    <property type="term" value="F:3-oxoacyl-[acyl-carrier-protein] synthase activity"/>
    <property type="evidence" value="ECO:0007669"/>
    <property type="project" value="InterPro"/>
</dbReference>
<evidence type="ECO:0000259" key="7">
    <source>
        <dbReference type="PROSITE" id="PS52019"/>
    </source>
</evidence>
<dbReference type="PROSITE" id="PS52019">
    <property type="entry name" value="PKS_MFAS_DH"/>
    <property type="match status" value="1"/>
</dbReference>
<dbReference type="InterPro" id="IPR050444">
    <property type="entry name" value="Polyketide_Synthase"/>
</dbReference>
<evidence type="ECO:0000256" key="1">
    <source>
        <dbReference type="ARBA" id="ARBA00022450"/>
    </source>
</evidence>
<dbReference type="InterPro" id="IPR014030">
    <property type="entry name" value="Ketoacyl_synth_N"/>
</dbReference>
<dbReference type="InterPro" id="IPR036291">
    <property type="entry name" value="NAD(P)-bd_dom_sf"/>
</dbReference>
<proteinExistence type="predicted"/>
<feature type="domain" description="Carrier" evidence="5">
    <location>
        <begin position="1742"/>
        <end position="1815"/>
    </location>
</feature>
<feature type="region of interest" description="N-terminal hotdog fold" evidence="4">
    <location>
        <begin position="891"/>
        <end position="1013"/>
    </location>
</feature>
<dbReference type="Pfam" id="PF08659">
    <property type="entry name" value="KR"/>
    <property type="match status" value="1"/>
</dbReference>
<dbReference type="EMBL" id="JAODUP010001013">
    <property type="protein sequence ID" value="KAK2141939.1"/>
    <property type="molecule type" value="Genomic_DNA"/>
</dbReference>
<dbReference type="SUPFAM" id="SSF51735">
    <property type="entry name" value="NAD(P)-binding Rossmann-fold domains"/>
    <property type="match status" value="1"/>
</dbReference>
<reference evidence="8" key="1">
    <citation type="journal article" date="2023" name="Mol. Biol. Evol.">
        <title>Third-Generation Sequencing Reveals the Adaptive Role of the Epigenome in Three Deep-Sea Polychaetes.</title>
        <authorList>
            <person name="Perez M."/>
            <person name="Aroh O."/>
            <person name="Sun Y."/>
            <person name="Lan Y."/>
            <person name="Juniper S.K."/>
            <person name="Young C.R."/>
            <person name="Angers B."/>
            <person name="Qian P.Y."/>
        </authorList>
    </citation>
    <scope>NUCLEOTIDE SEQUENCE</scope>
    <source>
        <strain evidence="8">P08H-3</strain>
    </source>
</reference>
<dbReference type="Gene3D" id="3.90.180.10">
    <property type="entry name" value="Medium-chain alcohol dehydrogenases, catalytic domain"/>
    <property type="match status" value="1"/>
</dbReference>
<dbReference type="SUPFAM" id="SSF52151">
    <property type="entry name" value="FabD/lysophospholipase-like"/>
    <property type="match status" value="1"/>
</dbReference>
<feature type="region of interest" description="C-terminal hotdog fold" evidence="4">
    <location>
        <begin position="1033"/>
        <end position="1172"/>
    </location>
</feature>
<dbReference type="InterPro" id="IPR018201">
    <property type="entry name" value="Ketoacyl_synth_AS"/>
</dbReference>
<dbReference type="InterPro" id="IPR001227">
    <property type="entry name" value="Ac_transferase_dom_sf"/>
</dbReference>
<dbReference type="Pfam" id="PF14765">
    <property type="entry name" value="PS-DH"/>
    <property type="match status" value="1"/>
</dbReference>
<dbReference type="InterPro" id="IPR014043">
    <property type="entry name" value="Acyl_transferase_dom"/>
</dbReference>
<dbReference type="Gene3D" id="3.40.47.10">
    <property type="match status" value="1"/>
</dbReference>
<dbReference type="SMART" id="SM00825">
    <property type="entry name" value="PKS_KS"/>
    <property type="match status" value="1"/>
</dbReference>
<dbReference type="PANTHER" id="PTHR45681">
    <property type="entry name" value="POLYKETIDE SYNTHASE 44-RELATED"/>
    <property type="match status" value="1"/>
</dbReference>
<gene>
    <name evidence="8" type="ORF">LSH36_1013g01039</name>
</gene>
<dbReference type="Pfam" id="PF00109">
    <property type="entry name" value="ketoacyl-synt"/>
    <property type="match status" value="2"/>
</dbReference>
<dbReference type="PROSITE" id="PS50075">
    <property type="entry name" value="CARRIER"/>
    <property type="match status" value="1"/>
</dbReference>
<dbReference type="Pfam" id="PF02801">
    <property type="entry name" value="Ketoacyl-synt_C"/>
    <property type="match status" value="1"/>
</dbReference>
<dbReference type="InterPro" id="IPR049900">
    <property type="entry name" value="PKS_mFAS_DH"/>
</dbReference>
<dbReference type="InterPro" id="IPR032821">
    <property type="entry name" value="PKS_assoc"/>
</dbReference>
<dbReference type="PROSITE" id="PS00606">
    <property type="entry name" value="KS3_1"/>
    <property type="match status" value="1"/>
</dbReference>
<dbReference type="InterPro" id="IPR020841">
    <property type="entry name" value="PKS_Beta-ketoAc_synthase_dom"/>
</dbReference>
<feature type="domain" description="Ketosynthase family 3 (KS3)" evidence="6">
    <location>
        <begin position="30"/>
        <end position="420"/>
    </location>
</feature>
<dbReference type="CDD" id="cd00833">
    <property type="entry name" value="PKS"/>
    <property type="match status" value="1"/>
</dbReference>
<comment type="caution">
    <text evidence="4">Lacks conserved residue(s) required for the propagation of feature annotation.</text>
</comment>
<dbReference type="Pfam" id="PF00698">
    <property type="entry name" value="Acyl_transf_1"/>
    <property type="match status" value="1"/>
</dbReference>
<evidence type="ECO:0000259" key="6">
    <source>
        <dbReference type="PROSITE" id="PS52004"/>
    </source>
</evidence>
<evidence type="ECO:0000256" key="2">
    <source>
        <dbReference type="ARBA" id="ARBA00022553"/>
    </source>
</evidence>
<dbReference type="Gene3D" id="3.10.129.110">
    <property type="entry name" value="Polyketide synthase dehydratase"/>
    <property type="match status" value="1"/>
</dbReference>
<keyword evidence="3" id="KW-0808">Transferase</keyword>
<evidence type="ECO:0000256" key="3">
    <source>
        <dbReference type="ARBA" id="ARBA00022679"/>
    </source>
</evidence>
<protein>
    <recommendedName>
        <fullName evidence="10">Polyketide synthase</fullName>
    </recommendedName>
</protein>
<evidence type="ECO:0000259" key="5">
    <source>
        <dbReference type="PROSITE" id="PS50075"/>
    </source>
</evidence>
<accession>A0AAD9MT12</accession>
<dbReference type="InterPro" id="IPR049551">
    <property type="entry name" value="PKS_DH_C"/>
</dbReference>
<name>A0AAD9MT12_9ANNE</name>
<dbReference type="InterPro" id="IPR013968">
    <property type="entry name" value="PKS_KR"/>
</dbReference>
<dbReference type="Gene3D" id="3.40.366.10">
    <property type="entry name" value="Malonyl-Coenzyme A Acyl Carrier Protein, domain 2"/>
    <property type="match status" value="1"/>
</dbReference>
<dbReference type="Gene3D" id="3.40.50.720">
    <property type="entry name" value="NAD(P)-binding Rossmann-like Domain"/>
    <property type="match status" value="1"/>
</dbReference>
<feature type="domain" description="PKS/mFAS DH" evidence="7">
    <location>
        <begin position="891"/>
        <end position="1172"/>
    </location>
</feature>
<keyword evidence="1" id="KW-0596">Phosphopantetheine</keyword>
<keyword evidence="9" id="KW-1185">Reference proteome</keyword>
<dbReference type="InterPro" id="IPR036736">
    <property type="entry name" value="ACP-like_sf"/>
</dbReference>
<evidence type="ECO:0008006" key="10">
    <source>
        <dbReference type="Google" id="ProtNLM"/>
    </source>
</evidence>
<dbReference type="SUPFAM" id="SSF55048">
    <property type="entry name" value="Probable ACP-binding domain of malonyl-CoA ACP transacylase"/>
    <property type="match status" value="1"/>
</dbReference>
<organism evidence="8 9">
    <name type="scientific">Paralvinella palmiformis</name>
    <dbReference type="NCBI Taxonomy" id="53620"/>
    <lineage>
        <taxon>Eukaryota</taxon>
        <taxon>Metazoa</taxon>
        <taxon>Spiralia</taxon>
        <taxon>Lophotrochozoa</taxon>
        <taxon>Annelida</taxon>
        <taxon>Polychaeta</taxon>
        <taxon>Sedentaria</taxon>
        <taxon>Canalipalpata</taxon>
        <taxon>Terebellida</taxon>
        <taxon>Terebelliformia</taxon>
        <taxon>Alvinellidae</taxon>
        <taxon>Paralvinella</taxon>
    </lineage>
</organism>
<dbReference type="InterPro" id="IPR042104">
    <property type="entry name" value="PKS_dehydratase_sf"/>
</dbReference>
<comment type="caution">
    <text evidence="8">The sequence shown here is derived from an EMBL/GenBank/DDBJ whole genome shotgun (WGS) entry which is preliminary data.</text>
</comment>
<sequence length="1815" mass="203385">MDTSERELNWEIIDDLKDNQWTELHDDDKCFPIAIVGIACRFPGAVDVQEYRKVLLEQLRTYKPISDQKWNREEWHSGSGPYKKGYINCDVIGNTVTQLALDNAGITQATIPHKTGVYVSTSVCKLPTLFWGNGTTINPYFLTGCSHSVAANRINFFYDVNGPSIGIEAGCSSALNNIHLALQSLWNDECKAVIAGGVNCMWVPQYQTSACEMGDLSQRGEARPFDKSADGKIRSEGCGVVVLKPLKDAIRDGDHVHGIIRASVSGYHGDSLDMTVGNVESISEVMLKLYQRTGISPDNVDYVETSASGNPKDDILEAEVISKVFSKRKNPIKIGSCKANIGHAEHASGMASLIKSTMMLSSREYYPQANFSEFNSSIPAHKWNLEIQKKYEKYDSPKPMLIGINSVSTTGQVVHVILEEFKNNESDISADDLSGWHFGVSGEKGRKVVVVLSAKSKAALKAMATQWLRYKNIKDDAQIVASWLASKRNHYKHRLIIITNSGDDFREKIQDFLEGCPNDQVIEGTAPVQFQRPKICFVFPGQGQQWEDMGRSLYANEPVYKDVIDKCDEIWKNEGGYSFLETFRIFIPRDTKDGSHPSIHEMIVCPPAIVAHQVALSTLLQHWGIKPDMVIGHSLGEVAAAYVAGTINFEECMINIFHRASNQCKMSGTGAMAAARLTPEEGERFCLDYDNVYVACYNSSDNVTLSGGNDIIKRLAEENPKKIKVIRVKAPCHTIALRAVRDDFFDRLKGKYEPKMSNHITIYSTVTKDIYHGPHGTEYWWNNIEKPVFFVQANEAIFRDHGNDVIFVEIAAAPTLLSSIRQTAKKLGINPAGYVSFGGRGVDDWVAAVKGILQLYLMEFPINWENITRNCARYVDIPQYPFQKNELFFESEMNNIRRLGKHDKSYKGRYGEIDVEMHPFLTDCKFNNNALMPAAAWIEYLIEMSDQIRPCLTQVKILKTPKLFSMNNIGQFEKLCVESVVSDGKIRFQANANAWNISSDQEPGIYATAIYSDPDNREWSSKLAISSIVNRCNVHIEGNRIYEILSNTGWQYGDSFKVVKEMSFSDKEAIGLLAPGLNKYERIQTVTLDGAFQIIQISFAEANIPHKIKSVDHIQLNIEALPLNEPLYAYTKLVERSRCGFSVNIYISDTVGNILATLTGCFLELNTCRNIPSLFPHCSCFETQSSPQSTKHGNRENQNDCDIVNNMTKRNLKLKELRELKYVGVKNWKYYENERFIRCTSRNLKPTELEVVPKAFSEAGDVIQCCGNVCRVGKDVSKWKIGDRLLSLHPALIQSQQIFEEDALVSIKNMSWEEGSGICLTYGIALYIVNDLMQVKANDNVCITDCTSSIGKACAWLAHLEGARVQSRESGNIPFVEPIGQCISRNNKENLDVIICSGGTDMFIGDSRCASQQSRVCLITYSSDVDAATVTDENILTYCVNVKYILRHHSSIIRNNTVKVIKMLEEGVLPKLVFNSSVITSDESETSEDVHTITLPDNFTPDEVNRLELSLDSSKTYLISGDFNNITFALLDWLERHGAKYVALMCKPQQKRKYHNVEPGRMAKVDLTLYELETDLHCKGQLLKRIEQLKAMGAPPIGGVWHVTDVRLGWNTNEASFSEDIQTDLIDALLFYRECGSLDLDYFVTLSSADVHPGKVTSGQPKIFKQYAFLAEERKQLGLPALSISLLSLRNTSTDNHGAELPVHSLIDAMEMILVADDSPASVIIVNKDEVDDSWNQGNDVSDNSQRKETIIRYLSDELLIPNDHFDDDIPLKTYGVDNIFGKNLITWLQDELGLYATLEDIANNITLAALLAKV</sequence>
<dbReference type="SUPFAM" id="SSF50129">
    <property type="entry name" value="GroES-like"/>
    <property type="match status" value="1"/>
</dbReference>
<evidence type="ECO:0000313" key="9">
    <source>
        <dbReference type="Proteomes" id="UP001208570"/>
    </source>
</evidence>
<dbReference type="InterPro" id="IPR014031">
    <property type="entry name" value="Ketoacyl_synth_C"/>
</dbReference>
<dbReference type="PROSITE" id="PS52004">
    <property type="entry name" value="KS3_2"/>
    <property type="match status" value="1"/>
</dbReference>
<dbReference type="Gene3D" id="3.30.70.3290">
    <property type="match status" value="1"/>
</dbReference>
<dbReference type="InterPro" id="IPR016035">
    <property type="entry name" value="Acyl_Trfase/lysoPLipase"/>
</dbReference>
<dbReference type="Proteomes" id="UP001208570">
    <property type="component" value="Unassembled WGS sequence"/>
</dbReference>
<dbReference type="SUPFAM" id="SSF47336">
    <property type="entry name" value="ACP-like"/>
    <property type="match status" value="1"/>
</dbReference>
<dbReference type="InterPro" id="IPR009081">
    <property type="entry name" value="PP-bd_ACP"/>
</dbReference>
<dbReference type="Pfam" id="PF16197">
    <property type="entry name" value="KAsynt_C_assoc"/>
    <property type="match status" value="1"/>
</dbReference>
<dbReference type="InterPro" id="IPR011032">
    <property type="entry name" value="GroES-like_sf"/>
</dbReference>
<keyword evidence="2" id="KW-0597">Phosphoprotein</keyword>